<dbReference type="EMBL" id="JBHUPD010000002">
    <property type="protein sequence ID" value="MFD2873242.1"/>
    <property type="molecule type" value="Genomic_DNA"/>
</dbReference>
<dbReference type="Pfam" id="PF03432">
    <property type="entry name" value="Relaxase"/>
    <property type="match status" value="1"/>
</dbReference>
<dbReference type="InterPro" id="IPR005094">
    <property type="entry name" value="Endonuclease_MobA/VirD2"/>
</dbReference>
<reference evidence="3" key="1">
    <citation type="journal article" date="2019" name="Int. J. Syst. Evol. Microbiol.">
        <title>The Global Catalogue of Microorganisms (GCM) 10K type strain sequencing project: providing services to taxonomists for standard genome sequencing and annotation.</title>
        <authorList>
            <consortium name="The Broad Institute Genomics Platform"/>
            <consortium name="The Broad Institute Genome Sequencing Center for Infectious Disease"/>
            <person name="Wu L."/>
            <person name="Ma J."/>
        </authorList>
    </citation>
    <scope>NUCLEOTIDE SEQUENCE [LARGE SCALE GENOMIC DNA]</scope>
    <source>
        <strain evidence="3">KCTC 22437</strain>
    </source>
</reference>
<name>A0ABW5YEI2_9SPHI</name>
<comment type="caution">
    <text evidence="2">The sequence shown here is derived from an EMBL/GenBank/DDBJ whole genome shotgun (WGS) entry which is preliminary data.</text>
</comment>
<dbReference type="Proteomes" id="UP001597557">
    <property type="component" value="Unassembled WGS sequence"/>
</dbReference>
<keyword evidence="3" id="KW-1185">Reference proteome</keyword>
<evidence type="ECO:0000313" key="3">
    <source>
        <dbReference type="Proteomes" id="UP001597557"/>
    </source>
</evidence>
<protein>
    <submittedName>
        <fullName evidence="2">Relaxase/mobilization nuclease domain-containing protein</fullName>
    </submittedName>
</protein>
<sequence length="406" mass="45958">MVARIVCGKSIRGVLNYNENKLKNAEASLLLAAGFPRDPDHLSFKNKLHRFEMLTRQNTDTRTNTLHIMLNFSRRDELDEGKLKAITFDYMNSIGFGEQPFLVYQHFDAAHPHLHIATVNIADGGRRIETHNIGRHQSEKARKEIETSYNLIRAEDQAKETAYTLQPVNLDKIMYGKTPTKAAISAIVREVVDSYKFTSLPELNAALRQFNVRAYRGTEGSQMFQKSGLVYQVLNEQGQAIGIPIKASSIYGRPTLKNLERKYTPNESSRMPYGQRLKHLLDKAIATTRGSIALQEQLQQQGIRMLFRENIQGNVYGVTFIDNATRVVYNGSDLGKNYSAKAFMARLPKVATANTTPQTSAATQKNYPAHNQPVIEIIADILLSAKHSEHNEVPYRKKKKKRLQID</sequence>
<accession>A0ABW5YEI2</accession>
<organism evidence="2 3">
    <name type="scientific">Mucilaginibacter ximonensis</name>
    <dbReference type="NCBI Taxonomy" id="538021"/>
    <lineage>
        <taxon>Bacteria</taxon>
        <taxon>Pseudomonadati</taxon>
        <taxon>Bacteroidota</taxon>
        <taxon>Sphingobacteriia</taxon>
        <taxon>Sphingobacteriales</taxon>
        <taxon>Sphingobacteriaceae</taxon>
        <taxon>Mucilaginibacter</taxon>
    </lineage>
</organism>
<evidence type="ECO:0000259" key="1">
    <source>
        <dbReference type="Pfam" id="PF03432"/>
    </source>
</evidence>
<proteinExistence type="predicted"/>
<evidence type="ECO:0000313" key="2">
    <source>
        <dbReference type="EMBL" id="MFD2873242.1"/>
    </source>
</evidence>
<feature type="domain" description="MobA/VirD2-like nuclease" evidence="1">
    <location>
        <begin position="17"/>
        <end position="151"/>
    </location>
</feature>
<dbReference type="RefSeq" id="WP_377185775.1">
    <property type="nucleotide sequence ID" value="NZ_JBHUPD010000002.1"/>
</dbReference>
<gene>
    <name evidence="2" type="ORF">ACFS5N_12225</name>
</gene>